<dbReference type="CDD" id="cd12087">
    <property type="entry name" value="TM_EGFR-like"/>
    <property type="match status" value="1"/>
</dbReference>
<evidence type="ECO:0000256" key="1">
    <source>
        <dbReference type="SAM" id="MobiDB-lite"/>
    </source>
</evidence>
<dbReference type="SUPFAM" id="SSF48208">
    <property type="entry name" value="Six-hairpin glycosidases"/>
    <property type="match status" value="1"/>
</dbReference>
<feature type="region of interest" description="Disordered" evidence="1">
    <location>
        <begin position="485"/>
        <end position="524"/>
    </location>
</feature>
<feature type="chain" id="PRO_5020237851" description="Glycoside hydrolase family 76 protein" evidence="3">
    <location>
        <begin position="24"/>
        <end position="599"/>
    </location>
</feature>
<dbReference type="Pfam" id="PF03663">
    <property type="entry name" value="Glyco_hydro_76"/>
    <property type="match status" value="1"/>
</dbReference>
<feature type="transmembrane region" description="Helical" evidence="2">
    <location>
        <begin position="416"/>
        <end position="439"/>
    </location>
</feature>
<evidence type="ECO:0000313" key="5">
    <source>
        <dbReference type="Proteomes" id="UP000297245"/>
    </source>
</evidence>
<evidence type="ECO:0000313" key="4">
    <source>
        <dbReference type="EMBL" id="THV03949.1"/>
    </source>
</evidence>
<dbReference type="InterPro" id="IPR005198">
    <property type="entry name" value="Glyco_hydro_76"/>
</dbReference>
<accession>A0A4S8MN48</accession>
<keyword evidence="5" id="KW-1185">Reference proteome</keyword>
<dbReference type="InterPro" id="IPR053169">
    <property type="entry name" value="MUG_Protein"/>
</dbReference>
<dbReference type="PANTHER" id="PTHR47791">
    <property type="entry name" value="MEIOTICALLY UP-REGULATED GENE 191 PROTEIN"/>
    <property type="match status" value="1"/>
</dbReference>
<keyword evidence="3" id="KW-0732">Signal</keyword>
<dbReference type="AlphaFoldDB" id="A0A4S8MN48"/>
<protein>
    <recommendedName>
        <fullName evidence="6">Glycoside hydrolase family 76 protein</fullName>
    </recommendedName>
</protein>
<keyword evidence="2" id="KW-1133">Transmembrane helix</keyword>
<dbReference type="EMBL" id="ML179061">
    <property type="protein sequence ID" value="THV03949.1"/>
    <property type="molecule type" value="Genomic_DNA"/>
</dbReference>
<keyword evidence="2" id="KW-0812">Transmembrane</keyword>
<feature type="region of interest" description="Disordered" evidence="1">
    <location>
        <begin position="576"/>
        <end position="599"/>
    </location>
</feature>
<evidence type="ECO:0008006" key="6">
    <source>
        <dbReference type="Google" id="ProtNLM"/>
    </source>
</evidence>
<dbReference type="OrthoDB" id="3068171at2759"/>
<gene>
    <name evidence="4" type="ORF">K435DRAFT_962088</name>
</gene>
<dbReference type="Gene3D" id="1.50.10.20">
    <property type="match status" value="1"/>
</dbReference>
<evidence type="ECO:0000256" key="2">
    <source>
        <dbReference type="SAM" id="Phobius"/>
    </source>
</evidence>
<organism evidence="4 5">
    <name type="scientific">Dendrothele bispora (strain CBS 962.96)</name>
    <dbReference type="NCBI Taxonomy" id="1314807"/>
    <lineage>
        <taxon>Eukaryota</taxon>
        <taxon>Fungi</taxon>
        <taxon>Dikarya</taxon>
        <taxon>Basidiomycota</taxon>
        <taxon>Agaricomycotina</taxon>
        <taxon>Agaricomycetes</taxon>
        <taxon>Agaricomycetidae</taxon>
        <taxon>Agaricales</taxon>
        <taxon>Agaricales incertae sedis</taxon>
        <taxon>Dendrothele</taxon>
    </lineage>
</organism>
<feature type="region of interest" description="Disordered" evidence="1">
    <location>
        <begin position="388"/>
        <end position="410"/>
    </location>
</feature>
<feature type="signal peptide" evidence="3">
    <location>
        <begin position="1"/>
        <end position="23"/>
    </location>
</feature>
<feature type="compositionally biased region" description="Low complexity" evidence="1">
    <location>
        <begin position="388"/>
        <end position="404"/>
    </location>
</feature>
<proteinExistence type="predicted"/>
<evidence type="ECO:0000256" key="3">
    <source>
        <dbReference type="SAM" id="SignalP"/>
    </source>
</evidence>
<dbReference type="GO" id="GO:0005975">
    <property type="term" value="P:carbohydrate metabolic process"/>
    <property type="evidence" value="ECO:0007669"/>
    <property type="project" value="InterPro"/>
</dbReference>
<dbReference type="InterPro" id="IPR008928">
    <property type="entry name" value="6-hairpin_glycosidase_sf"/>
</dbReference>
<feature type="compositionally biased region" description="Low complexity" evidence="1">
    <location>
        <begin position="492"/>
        <end position="504"/>
    </location>
</feature>
<keyword evidence="2" id="KW-0472">Membrane</keyword>
<reference evidence="4 5" key="1">
    <citation type="journal article" date="2019" name="Nat. Ecol. Evol.">
        <title>Megaphylogeny resolves global patterns of mushroom evolution.</title>
        <authorList>
            <person name="Varga T."/>
            <person name="Krizsan K."/>
            <person name="Foldi C."/>
            <person name="Dima B."/>
            <person name="Sanchez-Garcia M."/>
            <person name="Sanchez-Ramirez S."/>
            <person name="Szollosi G.J."/>
            <person name="Szarkandi J.G."/>
            <person name="Papp V."/>
            <person name="Albert L."/>
            <person name="Andreopoulos W."/>
            <person name="Angelini C."/>
            <person name="Antonin V."/>
            <person name="Barry K.W."/>
            <person name="Bougher N.L."/>
            <person name="Buchanan P."/>
            <person name="Buyck B."/>
            <person name="Bense V."/>
            <person name="Catcheside P."/>
            <person name="Chovatia M."/>
            <person name="Cooper J."/>
            <person name="Damon W."/>
            <person name="Desjardin D."/>
            <person name="Finy P."/>
            <person name="Geml J."/>
            <person name="Haridas S."/>
            <person name="Hughes K."/>
            <person name="Justo A."/>
            <person name="Karasinski D."/>
            <person name="Kautmanova I."/>
            <person name="Kiss B."/>
            <person name="Kocsube S."/>
            <person name="Kotiranta H."/>
            <person name="LaButti K.M."/>
            <person name="Lechner B.E."/>
            <person name="Liimatainen K."/>
            <person name="Lipzen A."/>
            <person name="Lukacs Z."/>
            <person name="Mihaltcheva S."/>
            <person name="Morgado L.N."/>
            <person name="Niskanen T."/>
            <person name="Noordeloos M.E."/>
            <person name="Ohm R.A."/>
            <person name="Ortiz-Santana B."/>
            <person name="Ovrebo C."/>
            <person name="Racz N."/>
            <person name="Riley R."/>
            <person name="Savchenko A."/>
            <person name="Shiryaev A."/>
            <person name="Soop K."/>
            <person name="Spirin V."/>
            <person name="Szebenyi C."/>
            <person name="Tomsovsky M."/>
            <person name="Tulloss R.E."/>
            <person name="Uehling J."/>
            <person name="Grigoriev I.V."/>
            <person name="Vagvolgyi C."/>
            <person name="Papp T."/>
            <person name="Martin F.M."/>
            <person name="Miettinen O."/>
            <person name="Hibbett D.S."/>
            <person name="Nagy L.G."/>
        </authorList>
    </citation>
    <scope>NUCLEOTIDE SEQUENCE [LARGE SCALE GENOMIC DNA]</scope>
    <source>
        <strain evidence="4 5">CBS 962.96</strain>
    </source>
</reference>
<name>A0A4S8MN48_DENBC</name>
<dbReference type="Proteomes" id="UP000297245">
    <property type="component" value="Unassembled WGS sequence"/>
</dbReference>
<sequence>MLAGRTLASMFYISVLWIFVATAQDFTPSSSWRKPTITISPEQRENIASAALEEAIDHLNSAAQFDGESYGSAGALYSQMAEFDLLFNQTKYRDQLKSYFPLAEQARSSFLDEFVYGYAATKAYVAYKDEEFLTYAEISWNSGNEYTLSDDNVASQSMPFKNFPISSSCQGISMAGGTFHSTDPNDATLVGLGTGSFLILSAALYEATNNQTYLEAANKSLNFIHAHLYNVQNVVQDQISAMQNASCSTSNTIFSYNAGLMIEGMAILASITNDTSTQQLLESTVSAALSNDIWQGQDGVLRTGDAKLVNALMAVYNHNTISSAMQNYVKDYLGVQYNAVIEMATENNSNIYGSSWIGPPSSKFDSFNQTQALGVLIGAISLTNDTIPNSSPTSSPASPSATNIPPGPKPQSKSGIIIGSILGSLAFVVFLGCMIWFFLKRKHHNQRDVQCSPFGLDSDQDLQVQTQLPLSQAASSIPAIHSHLKTQTTAMSQSTPSQPSLSQQHARKGHQTTDSSGLLHLSGPSVLLSQPHLDTMIPLPMQVNNQETSGQLERNIQRGNPGNNMTTAELVQMLNERLQPGQWTDDEQPPEYPESSSGR</sequence>
<dbReference type="PANTHER" id="PTHR47791:SF3">
    <property type="entry name" value="MEIOTICALLY UP-REGULATED GENE 191 PROTEIN"/>
    <property type="match status" value="1"/>
</dbReference>